<keyword evidence="1" id="KW-0812">Transmembrane</keyword>
<feature type="transmembrane region" description="Helical" evidence="1">
    <location>
        <begin position="166"/>
        <end position="184"/>
    </location>
</feature>
<evidence type="ECO:0000313" key="3">
    <source>
        <dbReference type="Proteomes" id="UP000807353"/>
    </source>
</evidence>
<proteinExistence type="predicted"/>
<protein>
    <submittedName>
        <fullName evidence="2">Uncharacterized protein</fullName>
    </submittedName>
</protein>
<evidence type="ECO:0000256" key="1">
    <source>
        <dbReference type="SAM" id="Phobius"/>
    </source>
</evidence>
<sequence>MVVRGSEDLKKLTDLQIGQHQLPILRKTSHDLLLSLKGLLLAQQASLERQAMAGVKPAADDNQVSFRQEYNPVTLSQGQASLSRVLPQEFAYTSPIREGQEDEAEIREIAALVHELAVVLNDFWTSFGRQGHIIDDIETNITLVLSNALQNSAQDDEYHLGMIRRAGYLIFILVVVVAVVLLAVTF</sequence>
<dbReference type="Proteomes" id="UP000807353">
    <property type="component" value="Unassembled WGS sequence"/>
</dbReference>
<keyword evidence="1" id="KW-1133">Transmembrane helix</keyword>
<name>A0A9P5Y7Q7_9AGAR</name>
<dbReference type="Gene3D" id="1.20.5.110">
    <property type="match status" value="1"/>
</dbReference>
<comment type="caution">
    <text evidence="2">The sequence shown here is derived from an EMBL/GenBank/DDBJ whole genome shotgun (WGS) entry which is preliminary data.</text>
</comment>
<keyword evidence="3" id="KW-1185">Reference proteome</keyword>
<gene>
    <name evidence="2" type="ORF">BDZ94DRAFT_1256623</name>
</gene>
<evidence type="ECO:0000313" key="2">
    <source>
        <dbReference type="EMBL" id="KAF9464239.1"/>
    </source>
</evidence>
<reference evidence="2" key="1">
    <citation type="submission" date="2020-11" db="EMBL/GenBank/DDBJ databases">
        <authorList>
            <consortium name="DOE Joint Genome Institute"/>
            <person name="Ahrendt S."/>
            <person name="Riley R."/>
            <person name="Andreopoulos W."/>
            <person name="Labutti K."/>
            <person name="Pangilinan J."/>
            <person name="Ruiz-Duenas F.J."/>
            <person name="Barrasa J.M."/>
            <person name="Sanchez-Garcia M."/>
            <person name="Camarero S."/>
            <person name="Miyauchi S."/>
            <person name="Serrano A."/>
            <person name="Linde D."/>
            <person name="Babiker R."/>
            <person name="Drula E."/>
            <person name="Ayuso-Fernandez I."/>
            <person name="Pacheco R."/>
            <person name="Padilla G."/>
            <person name="Ferreira P."/>
            <person name="Barriuso J."/>
            <person name="Kellner H."/>
            <person name="Castanera R."/>
            <person name="Alfaro M."/>
            <person name="Ramirez L."/>
            <person name="Pisabarro A.G."/>
            <person name="Kuo A."/>
            <person name="Tritt A."/>
            <person name="Lipzen A."/>
            <person name="He G."/>
            <person name="Yan M."/>
            <person name="Ng V."/>
            <person name="Cullen D."/>
            <person name="Martin F."/>
            <person name="Rosso M.-N."/>
            <person name="Henrissat B."/>
            <person name="Hibbett D."/>
            <person name="Martinez A.T."/>
            <person name="Grigoriev I.V."/>
        </authorList>
    </citation>
    <scope>NUCLEOTIDE SEQUENCE</scope>
    <source>
        <strain evidence="2">CBS 247.69</strain>
    </source>
</reference>
<accession>A0A9P5Y7Q7</accession>
<dbReference type="AlphaFoldDB" id="A0A9P5Y7Q7"/>
<dbReference type="EMBL" id="MU150255">
    <property type="protein sequence ID" value="KAF9464239.1"/>
    <property type="molecule type" value="Genomic_DNA"/>
</dbReference>
<organism evidence="2 3">
    <name type="scientific">Collybia nuda</name>
    <dbReference type="NCBI Taxonomy" id="64659"/>
    <lineage>
        <taxon>Eukaryota</taxon>
        <taxon>Fungi</taxon>
        <taxon>Dikarya</taxon>
        <taxon>Basidiomycota</taxon>
        <taxon>Agaricomycotina</taxon>
        <taxon>Agaricomycetes</taxon>
        <taxon>Agaricomycetidae</taxon>
        <taxon>Agaricales</taxon>
        <taxon>Tricholomatineae</taxon>
        <taxon>Clitocybaceae</taxon>
        <taxon>Collybia</taxon>
    </lineage>
</organism>
<keyword evidence="1" id="KW-0472">Membrane</keyword>